<feature type="region of interest" description="Disordered" evidence="1">
    <location>
        <begin position="637"/>
        <end position="671"/>
    </location>
</feature>
<feature type="region of interest" description="Disordered" evidence="1">
    <location>
        <begin position="951"/>
        <end position="988"/>
    </location>
</feature>
<evidence type="ECO:0000313" key="3">
    <source>
        <dbReference type="Proteomes" id="UP001623348"/>
    </source>
</evidence>
<feature type="region of interest" description="Disordered" evidence="1">
    <location>
        <begin position="443"/>
        <end position="480"/>
    </location>
</feature>
<evidence type="ECO:0000313" key="2">
    <source>
        <dbReference type="EMBL" id="GAB0206769.1"/>
    </source>
</evidence>
<feature type="region of interest" description="Disordered" evidence="1">
    <location>
        <begin position="65"/>
        <end position="102"/>
    </location>
</feature>
<feature type="compositionally biased region" description="Polar residues" evidence="1">
    <location>
        <begin position="759"/>
        <end position="772"/>
    </location>
</feature>
<feature type="region of interest" description="Disordered" evidence="1">
    <location>
        <begin position="1547"/>
        <end position="1584"/>
    </location>
</feature>
<organism evidence="2 3">
    <name type="scientific">Grus japonensis</name>
    <name type="common">Japanese crane</name>
    <name type="synonym">Red-crowned crane</name>
    <dbReference type="NCBI Taxonomy" id="30415"/>
    <lineage>
        <taxon>Eukaryota</taxon>
        <taxon>Metazoa</taxon>
        <taxon>Chordata</taxon>
        <taxon>Craniata</taxon>
        <taxon>Vertebrata</taxon>
        <taxon>Euteleostomi</taxon>
        <taxon>Archelosauria</taxon>
        <taxon>Archosauria</taxon>
        <taxon>Dinosauria</taxon>
        <taxon>Saurischia</taxon>
        <taxon>Theropoda</taxon>
        <taxon>Coelurosauria</taxon>
        <taxon>Aves</taxon>
        <taxon>Neognathae</taxon>
        <taxon>Neoaves</taxon>
        <taxon>Gruiformes</taxon>
        <taxon>Gruidae</taxon>
        <taxon>Grus</taxon>
    </lineage>
</organism>
<feature type="region of interest" description="Disordered" evidence="1">
    <location>
        <begin position="1"/>
        <end position="39"/>
    </location>
</feature>
<feature type="compositionally biased region" description="Polar residues" evidence="1">
    <location>
        <begin position="1013"/>
        <end position="1026"/>
    </location>
</feature>
<feature type="region of interest" description="Disordered" evidence="1">
    <location>
        <begin position="1293"/>
        <end position="1331"/>
    </location>
</feature>
<feature type="compositionally biased region" description="Polar residues" evidence="1">
    <location>
        <begin position="1293"/>
        <end position="1306"/>
    </location>
</feature>
<dbReference type="EMBL" id="BAAFJT010000123">
    <property type="protein sequence ID" value="GAB0206769.1"/>
    <property type="molecule type" value="Genomic_DNA"/>
</dbReference>
<sequence>MPKSSKLETSSPCSQDKGASPKTGACPQTSLSGPRTPPLTLGLRARLAEQGLNIAPHVTIIKNHHSSSKLETSRPCSQDKGASPKTGACPQTSLSGPRTPPLTLGLQARLAEQGLNIAPHVTIIKNMPKSTKLETSRPCSQDKGASPKTGACPQTSLSGPRTPPLTLGLRARLAEQGLNIAPHVTIIKNMPKSTKLETSRPCSQDKGASPKTGACPQTSLSGPRTPPLTLGLRARLAEQGLNIAPHVTIIKNMPKSTKLETSRPCSQDKGASPKTGACPQTSLSGPRTPPLTLGLRARLAEQGLNIAPHVTIIKNHHSSSKLETSSPCSQDKGASPKTGACPQTSLSGPRTPPLTLGLQARLAEQGLNIAPHVTIIKNMHKSTKLETSSPCSQDKGASPKTGACPQTSLSGPRTPPLTLGLRARLAEQGLNIAPHVTIIKNMPKSTKLETSRPCSQDKGASPKTGACPQTSLSGPRTPPLTLGLRARLAEQGLNIAPHVTIIKNMPKSTKLETSSPCSQDKGASPKTGACPQTSLSGPRTPPLTLGLRARLAEQGLNIAPHVTIIKNHAFKSSKLETSSPCSQDKGASPKTGACPQTSLSGPRTPPLTLGLQARLAEQGLNIAPHVTIIKNHAFKSSKLETSSPCSQDKGASPKTGACPQTSLSGPRTPPLTLGLQARLAEQGLNIAPHVTIIKNMPKSTKLETSRPCSQDKGASPKTGACPQTSLSGPRTPPLTLGLQARLAEQGLNIAPHVTIIKNQHSSSKLETSSPCSQDKGASPKTGACPQTSLSGPRTPPLTLGLRARLAEQGLNIAPHVTIIKNHALKSTKLETSRPCSQDKGASPKTGACPQTSLSGPRTPPLTLGLRARLAEQGLNIAPHVTIIKNHASKSTKLETSRPCSQDKGASPKTGACPQTSLSGPRTPPLTLGLRARLAEQGLNIAPHVTIIKNMPKSTKLETSRPCSQDKGASPKTGACPQTSLSGPRTPPLTLGLRARLAEQGLNIAPHVTIIKNQHSSSKLETSSPCSQDKGASPKTGACPQTSLSGPRTPPLTLGLQARLAEQGLNIAPHVTIIKNMPKSTKLETSSPCSQDKGASPKTGACPQTSLSGPRTPPLTLGLQARLAEQGLNIAPHVTIIKNMPKSTKLETSRPCSQDKGASPKTGACPQTSLSGPRTPPLTLGLRARLAEQGLNIAPHVTIIKNHAQIHQTGNARLAEQGLNIAPHVTIIKNMPKSTKLETSRPCSQDKGASPKTGACPQTSLSGPRTPPLTLGLRARLAEQGLNIAPHVTIIKNQHSSSKLETSSPCSQDKGASPKTGACPQTSLSGPRTPPLTLGLRARLAEQGLNIAPHVTIIKNMPKSTKLETSRPCSQDKGASPKTGACPQTSLSGPRTPPLTLGLRARLAEQGLNIAPHVTIIKNHASKSSKLETSRPCSQDKGASPKTGACPQTSLSGPRTPPLTLGLRARLAEQGLNIAPHVTIIKNMPKSTKLETSSPCSQDKGASPKTGACPQTSLSGPRTPPLTLGLRARLAEQGLNIAPHVTIIKNMPKSTKLETSRPCSQDKGASPKTGACPQTSLSGPRTPPLTLGLRARLAEQGLNIAPHVTIIKNHAFKSSKLETSRPCSQDKGASP</sequence>
<reference evidence="2 3" key="1">
    <citation type="submission" date="2024-06" db="EMBL/GenBank/DDBJ databases">
        <title>The draft genome of Grus japonensis, version 3.</title>
        <authorList>
            <person name="Nabeshima K."/>
            <person name="Suzuki S."/>
            <person name="Onuma M."/>
        </authorList>
    </citation>
    <scope>NUCLEOTIDE SEQUENCE [LARGE SCALE GENOMIC DNA]</scope>
    <source>
        <strain evidence="2 3">451A</strain>
    </source>
</reference>
<feature type="region of interest" description="Disordered" evidence="1">
    <location>
        <begin position="573"/>
        <end position="607"/>
    </location>
</feature>
<feature type="region of interest" description="Disordered" evidence="1">
    <location>
        <begin position="1077"/>
        <end position="1114"/>
    </location>
</feature>
<feature type="region of interest" description="Disordered" evidence="1">
    <location>
        <begin position="1231"/>
        <end position="1268"/>
    </location>
</feature>
<name>A0ABC9YBB5_GRUJA</name>
<feature type="region of interest" description="Disordered" evidence="1">
    <location>
        <begin position="1140"/>
        <end position="1177"/>
    </location>
</feature>
<feature type="region of interest" description="Disordered" evidence="1">
    <location>
        <begin position="254"/>
        <end position="291"/>
    </location>
</feature>
<feature type="region of interest" description="Disordered" evidence="1">
    <location>
        <begin position="827"/>
        <end position="861"/>
    </location>
</feature>
<feature type="region of interest" description="Disordered" evidence="1">
    <location>
        <begin position="382"/>
        <end position="417"/>
    </location>
</feature>
<gene>
    <name evidence="2" type="ORF">GRJ2_003142500</name>
</gene>
<comment type="caution">
    <text evidence="2">The sequence shown here is derived from an EMBL/GenBank/DDBJ whole genome shotgun (WGS) entry which is preliminary data.</text>
</comment>
<accession>A0ABC9YBB5</accession>
<evidence type="ECO:0000256" key="1">
    <source>
        <dbReference type="SAM" id="MobiDB-lite"/>
    </source>
</evidence>
<feature type="region of interest" description="Disordered" evidence="1">
    <location>
        <begin position="128"/>
        <end position="165"/>
    </location>
</feature>
<feature type="region of interest" description="Disordered" evidence="1">
    <location>
        <begin position="1420"/>
        <end position="1458"/>
    </location>
</feature>
<feature type="non-terminal residue" evidence="2">
    <location>
        <position position="1630"/>
    </location>
</feature>
<feature type="region of interest" description="Disordered" evidence="1">
    <location>
        <begin position="1484"/>
        <end position="1521"/>
    </location>
</feature>
<feature type="region of interest" description="Disordered" evidence="1">
    <location>
        <begin position="317"/>
        <end position="354"/>
    </location>
</feature>
<proteinExistence type="predicted"/>
<feature type="region of interest" description="Disordered" evidence="1">
    <location>
        <begin position="1357"/>
        <end position="1394"/>
    </location>
</feature>
<protein>
    <submittedName>
        <fullName evidence="2">Uncharacterized protein</fullName>
    </submittedName>
</protein>
<dbReference type="Proteomes" id="UP001623348">
    <property type="component" value="Unassembled WGS sequence"/>
</dbReference>
<feature type="region of interest" description="Disordered" evidence="1">
    <location>
        <begin position="506"/>
        <end position="542"/>
    </location>
</feature>
<feature type="region of interest" description="Disordered" evidence="1">
    <location>
        <begin position="191"/>
        <end position="228"/>
    </location>
</feature>
<feature type="region of interest" description="Disordered" evidence="1">
    <location>
        <begin position="1013"/>
        <end position="1051"/>
    </location>
</feature>
<keyword evidence="3" id="KW-1185">Reference proteome</keyword>
<feature type="region of interest" description="Disordered" evidence="1">
    <location>
        <begin position="697"/>
        <end position="734"/>
    </location>
</feature>
<feature type="region of interest" description="Disordered" evidence="1">
    <location>
        <begin position="887"/>
        <end position="925"/>
    </location>
</feature>
<feature type="region of interest" description="Disordered" evidence="1">
    <location>
        <begin position="759"/>
        <end position="797"/>
    </location>
</feature>